<feature type="region of interest" description="Disordered" evidence="8">
    <location>
        <begin position="1045"/>
        <end position="1077"/>
    </location>
</feature>
<dbReference type="Pfam" id="PF03176">
    <property type="entry name" value="MMPL"/>
    <property type="match status" value="2"/>
</dbReference>
<sequence>MRTVLRFKWLVLALWIAVAAGLMLTAPNMEELVRDKGQINVPDGYSSSEASKLLSSMEGQDGEGKTVSTLVVFHREGGLTDEDLSQAQLALQKMTDNGEKYGVTEVTTHFQTKELESQLVSKDKATVIALVKVKEEGRLPKEMSDSLNEALSDVKVDHYLTGGWVIGEDVVQSSQEGLKKTELITVGFILIILFLVFRSAIAPLVPLLAVGFSYLTSQSVVAFLVKYMDFPLSNFTQIFMVAVLFGIGTDYCILLISRYKEELIRLGDRNEAIIETYRTAGRTVFFSGIAVFVGFASIGFSTFVLYRSAVAVAVGVAVMLIALFTLVPFFLSVFGNALFWPARGSLEHKESKLWGAVGSFSLKRPLWALVILLVLIVPALTAYKGSISFNSLDEIGEKYDSVKAFNLVADGFGPGETLPTTVVMKSDAPMGDTNGLAVVEQVSRELAQVTGVKTVRSATRPTGEAPEGFLVSDQVGTLQDGLGKSGDGLTTIGDGLTDASKALSDNAPKLKEAADGAGKLTDGTLALKSGVSELSAGLTRIQQGMKDGSAGAKEIKAGLEQVRLNAEKLADAAKQLESSYSKLGDGVKQLHTGYSNIASEQAKLASGLTDVDTELSGLTGQYPELADDAAYQKALSAVRKLQTDADQLSSQTKQLNGQLAGVSQGLVSANAGLKQAADGQQALAQGLQSLIAGIAKLQTGLDQAAHGQGTVISKLPEMQTGLDQLADGQKQLQSGFSDLNGQLTQLTDGLDQSVSGLKQVTDGLGSAKGYLNELSSSPNKGLTGWFIPEQAAQDKQFEQAVDVYMSPDRRTVKFDVIFNGNPYELETMNQIEELKSAVARGLQGTPFESAHYEVGGVTSNNHDLNGISDEDYSKTMMFMLIGIGIVLIILFRSIVMPLYLIASLMVTFYTAMAVTEIIFVRWLGHTGVSWAVPFFGFVMLVALGIDYSIFLMDRFKEYRHLSPNEAILEAMKRMGTVIMSAAVILGGTFAAMLPSGVMSLLQIATIVLCGLFMYALIMLPLFIPIMVRMFGEANYWPFMRRSGADAGKSDRPGTPVDGRHGARQGGHGTGRAQDSTV</sequence>
<comment type="similarity">
    <text evidence="2">Belongs to the resistance-nodulation-cell division (RND) (TC 2.A.6) family. MmpL subfamily.</text>
</comment>
<feature type="transmembrane region" description="Helical" evidence="9">
    <location>
        <begin position="183"/>
        <end position="215"/>
    </location>
</feature>
<comment type="caution">
    <text evidence="11">The sequence shown here is derived from an EMBL/GenBank/DDBJ whole genome shotgun (WGS) entry which is preliminary data.</text>
</comment>
<accession>A0ABR8N333</accession>
<evidence type="ECO:0000259" key="10">
    <source>
        <dbReference type="Pfam" id="PF03176"/>
    </source>
</evidence>
<feature type="transmembrane region" description="Helical" evidence="9">
    <location>
        <begin position="930"/>
        <end position="952"/>
    </location>
</feature>
<comment type="subcellular location">
    <subcellularLocation>
        <location evidence="1">Cell membrane</location>
        <topology evidence="1">Multi-pass membrane protein</topology>
    </subcellularLocation>
</comment>
<feature type="transmembrane region" description="Helical" evidence="9">
    <location>
        <begin position="366"/>
        <end position="383"/>
    </location>
</feature>
<evidence type="ECO:0000256" key="5">
    <source>
        <dbReference type="ARBA" id="ARBA00022989"/>
    </source>
</evidence>
<dbReference type="SUPFAM" id="SSF58104">
    <property type="entry name" value="Methyl-accepting chemotaxis protein (MCP) signaling domain"/>
    <property type="match status" value="1"/>
</dbReference>
<feature type="transmembrane region" description="Helical" evidence="9">
    <location>
        <begin position="6"/>
        <end position="26"/>
    </location>
</feature>
<evidence type="ECO:0000256" key="9">
    <source>
        <dbReference type="SAM" id="Phobius"/>
    </source>
</evidence>
<feature type="transmembrane region" description="Helical" evidence="9">
    <location>
        <begin position="235"/>
        <end position="256"/>
    </location>
</feature>
<feature type="domain" description="Membrane transport protein MMPL" evidence="10">
    <location>
        <begin position="47"/>
        <end position="366"/>
    </location>
</feature>
<feature type="transmembrane region" description="Helical" evidence="9">
    <location>
        <begin position="284"/>
        <end position="306"/>
    </location>
</feature>
<feature type="transmembrane region" description="Helical" evidence="9">
    <location>
        <begin position="898"/>
        <end position="924"/>
    </location>
</feature>
<keyword evidence="12" id="KW-1185">Reference proteome</keyword>
<keyword evidence="4 9" id="KW-0812">Transmembrane</keyword>
<dbReference type="SUPFAM" id="SSF82866">
    <property type="entry name" value="Multidrug efflux transporter AcrB transmembrane domain"/>
    <property type="match status" value="2"/>
</dbReference>
<gene>
    <name evidence="11" type="ORF">H8B09_18955</name>
</gene>
<evidence type="ECO:0000313" key="12">
    <source>
        <dbReference type="Proteomes" id="UP000609346"/>
    </source>
</evidence>
<evidence type="ECO:0000313" key="11">
    <source>
        <dbReference type="EMBL" id="MBD3920854.1"/>
    </source>
</evidence>
<evidence type="ECO:0000256" key="8">
    <source>
        <dbReference type="SAM" id="MobiDB-lite"/>
    </source>
</evidence>
<reference evidence="11 12" key="1">
    <citation type="submission" date="2020-09" db="EMBL/GenBank/DDBJ databases">
        <title>Paenibacillus sp. strain PR3 16S rRNA gene Genome sequencing and assembly.</title>
        <authorList>
            <person name="Kim J."/>
        </authorList>
    </citation>
    <scope>NUCLEOTIDE SEQUENCE [LARGE SCALE GENOMIC DNA]</scope>
    <source>
        <strain evidence="11 12">PR3</strain>
    </source>
</reference>
<evidence type="ECO:0000256" key="3">
    <source>
        <dbReference type="ARBA" id="ARBA00022475"/>
    </source>
</evidence>
<evidence type="ECO:0000256" key="7">
    <source>
        <dbReference type="SAM" id="Coils"/>
    </source>
</evidence>
<feature type="transmembrane region" description="Helical" evidence="9">
    <location>
        <begin position="973"/>
        <end position="993"/>
    </location>
</feature>
<dbReference type="PANTHER" id="PTHR33406">
    <property type="entry name" value="MEMBRANE PROTEIN MJ1562-RELATED"/>
    <property type="match status" value="1"/>
</dbReference>
<dbReference type="RefSeq" id="WP_191205116.1">
    <property type="nucleotide sequence ID" value="NZ_JACXZA010000004.1"/>
</dbReference>
<keyword evidence="7" id="KW-0175">Coiled coil</keyword>
<dbReference type="InterPro" id="IPR004869">
    <property type="entry name" value="MMPL_dom"/>
</dbReference>
<feature type="domain" description="Membrane transport protein MMPL" evidence="10">
    <location>
        <begin position="718"/>
        <end position="1042"/>
    </location>
</feature>
<keyword evidence="5 9" id="KW-1133">Transmembrane helix</keyword>
<organism evidence="11 12">
    <name type="scientific">Paenibacillus terricola</name>
    <dbReference type="NCBI Taxonomy" id="2763503"/>
    <lineage>
        <taxon>Bacteria</taxon>
        <taxon>Bacillati</taxon>
        <taxon>Bacillota</taxon>
        <taxon>Bacilli</taxon>
        <taxon>Bacillales</taxon>
        <taxon>Paenibacillaceae</taxon>
        <taxon>Paenibacillus</taxon>
    </lineage>
</organism>
<dbReference type="Gene3D" id="1.10.287.950">
    <property type="entry name" value="Methyl-accepting chemotaxis protein"/>
    <property type="match status" value="2"/>
</dbReference>
<dbReference type="InterPro" id="IPR050545">
    <property type="entry name" value="Mycobact_MmpL"/>
</dbReference>
<protein>
    <submittedName>
        <fullName evidence="11">MMPL family transporter</fullName>
    </submittedName>
</protein>
<dbReference type="EMBL" id="JACXZA010000004">
    <property type="protein sequence ID" value="MBD3920854.1"/>
    <property type="molecule type" value="Genomic_DNA"/>
</dbReference>
<feature type="transmembrane region" description="Helical" evidence="9">
    <location>
        <begin position="999"/>
        <end position="1023"/>
    </location>
</feature>
<keyword evidence="3" id="KW-1003">Cell membrane</keyword>
<dbReference type="Proteomes" id="UP000609346">
    <property type="component" value="Unassembled WGS sequence"/>
</dbReference>
<keyword evidence="6 9" id="KW-0472">Membrane</keyword>
<dbReference type="Gene3D" id="1.20.1640.10">
    <property type="entry name" value="Multidrug efflux transporter AcrB transmembrane domain"/>
    <property type="match status" value="2"/>
</dbReference>
<evidence type="ECO:0000256" key="1">
    <source>
        <dbReference type="ARBA" id="ARBA00004651"/>
    </source>
</evidence>
<feature type="transmembrane region" description="Helical" evidence="9">
    <location>
        <begin position="872"/>
        <end position="891"/>
    </location>
</feature>
<name>A0ABR8N333_9BACL</name>
<evidence type="ECO:0000256" key="6">
    <source>
        <dbReference type="ARBA" id="ARBA00023136"/>
    </source>
</evidence>
<evidence type="ECO:0000256" key="2">
    <source>
        <dbReference type="ARBA" id="ARBA00010157"/>
    </source>
</evidence>
<feature type="coiled-coil region" evidence="7">
    <location>
        <begin position="631"/>
        <end position="658"/>
    </location>
</feature>
<feature type="transmembrane region" description="Helical" evidence="9">
    <location>
        <begin position="312"/>
        <end position="339"/>
    </location>
</feature>
<evidence type="ECO:0000256" key="4">
    <source>
        <dbReference type="ARBA" id="ARBA00022692"/>
    </source>
</evidence>
<dbReference type="PANTHER" id="PTHR33406:SF6">
    <property type="entry name" value="MEMBRANE PROTEIN YDGH-RELATED"/>
    <property type="match status" value="1"/>
</dbReference>
<proteinExistence type="inferred from homology"/>